<dbReference type="SMART" id="SM00267">
    <property type="entry name" value="GGDEF"/>
    <property type="match status" value="1"/>
</dbReference>
<feature type="transmembrane region" description="Helical" evidence="2">
    <location>
        <begin position="12"/>
        <end position="31"/>
    </location>
</feature>
<keyword evidence="2" id="KW-1133">Transmembrane helix</keyword>
<accession>A0A1M5WKR2</accession>
<dbReference type="Proteomes" id="UP000184278">
    <property type="component" value="Unassembled WGS sequence"/>
</dbReference>
<gene>
    <name evidence="4" type="ORF">SAMN02745229_01051</name>
</gene>
<dbReference type="InterPro" id="IPR043128">
    <property type="entry name" value="Rev_trsase/Diguanyl_cyclase"/>
</dbReference>
<dbReference type="CDD" id="cd01949">
    <property type="entry name" value="GGDEF"/>
    <property type="match status" value="1"/>
</dbReference>
<dbReference type="RefSeq" id="WP_073386066.1">
    <property type="nucleotide sequence ID" value="NZ_FQXK01000008.1"/>
</dbReference>
<evidence type="ECO:0000256" key="1">
    <source>
        <dbReference type="SAM" id="MobiDB-lite"/>
    </source>
</evidence>
<feature type="transmembrane region" description="Helical" evidence="2">
    <location>
        <begin position="305"/>
        <end position="324"/>
    </location>
</feature>
<keyword evidence="2" id="KW-0812">Transmembrane</keyword>
<dbReference type="EMBL" id="FQXK01000008">
    <property type="protein sequence ID" value="SHH88081.1"/>
    <property type="molecule type" value="Genomic_DNA"/>
</dbReference>
<feature type="transmembrane region" description="Helical" evidence="2">
    <location>
        <begin position="333"/>
        <end position="354"/>
    </location>
</feature>
<feature type="transmembrane region" description="Helical" evidence="2">
    <location>
        <begin position="266"/>
        <end position="285"/>
    </location>
</feature>
<dbReference type="SUPFAM" id="SSF55073">
    <property type="entry name" value="Nucleotide cyclase"/>
    <property type="match status" value="1"/>
</dbReference>
<dbReference type="InterPro" id="IPR000160">
    <property type="entry name" value="GGDEF_dom"/>
</dbReference>
<dbReference type="OrthoDB" id="9804955at2"/>
<evidence type="ECO:0000313" key="5">
    <source>
        <dbReference type="Proteomes" id="UP000184278"/>
    </source>
</evidence>
<feature type="compositionally biased region" description="Basic and acidic residues" evidence="1">
    <location>
        <begin position="622"/>
        <end position="639"/>
    </location>
</feature>
<dbReference type="PROSITE" id="PS50887">
    <property type="entry name" value="GGDEF"/>
    <property type="match status" value="1"/>
</dbReference>
<evidence type="ECO:0000259" key="3">
    <source>
        <dbReference type="PROSITE" id="PS50887"/>
    </source>
</evidence>
<dbReference type="InterPro" id="IPR052155">
    <property type="entry name" value="Biofilm_reg_signaling"/>
</dbReference>
<dbReference type="STRING" id="1121131.SAMN02745229_01051"/>
<feature type="transmembrane region" description="Helical" evidence="2">
    <location>
        <begin position="429"/>
        <end position="447"/>
    </location>
</feature>
<keyword evidence="2" id="KW-0472">Membrane</keyword>
<name>A0A1M5WKR2_BUTFI</name>
<dbReference type="InterPro" id="IPR029787">
    <property type="entry name" value="Nucleotide_cyclase"/>
</dbReference>
<proteinExistence type="predicted"/>
<dbReference type="AlphaFoldDB" id="A0A1M5WKR2"/>
<keyword evidence="5" id="KW-1185">Reference proteome</keyword>
<dbReference type="NCBIfam" id="TIGR00254">
    <property type="entry name" value="GGDEF"/>
    <property type="match status" value="1"/>
</dbReference>
<feature type="region of interest" description="Disordered" evidence="1">
    <location>
        <begin position="617"/>
        <end position="639"/>
    </location>
</feature>
<organism evidence="4 5">
    <name type="scientific">Butyrivibrio fibrisolvens DSM 3071</name>
    <dbReference type="NCBI Taxonomy" id="1121131"/>
    <lineage>
        <taxon>Bacteria</taxon>
        <taxon>Bacillati</taxon>
        <taxon>Bacillota</taxon>
        <taxon>Clostridia</taxon>
        <taxon>Lachnospirales</taxon>
        <taxon>Lachnospiraceae</taxon>
        <taxon>Butyrivibrio</taxon>
    </lineage>
</organism>
<feature type="transmembrane region" description="Helical" evidence="2">
    <location>
        <begin position="360"/>
        <end position="380"/>
    </location>
</feature>
<feature type="transmembrane region" description="Helical" evidence="2">
    <location>
        <begin position="392"/>
        <end position="409"/>
    </location>
</feature>
<evidence type="ECO:0000256" key="2">
    <source>
        <dbReference type="SAM" id="Phobius"/>
    </source>
</evidence>
<sequence length="639" mass="73366">MKNFFTRERVRYLVLGFLAISFIASTSIYSLQTKDVNELVFYREDGVCIDFSQDWIDEDGNLVNLDELKFYDHEDRESYLFHKVIPDELLGEESLCFEVRHMGFIVYFDDRDYDGYEYGDTPDDLDFLVDIVDVSKAETEKLKDSPDKTFDDIVAINFIDYRDKYGVDYIAYAGDGHGSGIGSRGAGTYLKTMQLYVTDAGDTVYLELFPVYSSSKINHIMIEPANSYIRYRILSALPRFIVCLIIIVTGVTVLIICLLMKGNMSVKIYEALAALIILVGTWSMLETHLFDYILGTSEYMHTVSYFLLMVMAYPIAVFSDTVMLKPHKKISDVIFWIIVILILYCTIVNYWDIFDFHETVYLSDALILVTGIFVIVRLIMDQKFRKDNDLHINTNWIDISLAIITILGFVDMFRYLNILSIKSIFDSSFFTRIGVLIFTIGMFINIFEEVVHRNKQADKAGTYMEMAFTDALTGIPNRGAFLLKESELSDRMKDSSKRKKDSNFQIVYVALDLNGLKIVNDTLGHATGDDYIVAASGILMQVFSEYGYVYRVGGDEFASFIVCDNAVGICKECIQTMKDKIRDYNQNSNQEMQMHIAYGYSVWRPGDKRSISEIEKEGDEAMYEKKRQMKKEAAKNTTN</sequence>
<evidence type="ECO:0000313" key="4">
    <source>
        <dbReference type="EMBL" id="SHH88081.1"/>
    </source>
</evidence>
<dbReference type="Pfam" id="PF00990">
    <property type="entry name" value="GGDEF"/>
    <property type="match status" value="1"/>
</dbReference>
<dbReference type="PANTHER" id="PTHR44757:SF2">
    <property type="entry name" value="BIOFILM ARCHITECTURE MAINTENANCE PROTEIN MBAA"/>
    <property type="match status" value="1"/>
</dbReference>
<protein>
    <submittedName>
        <fullName evidence="4">Diguanylate cyclase (GGDEF) domain-containing protein</fullName>
    </submittedName>
</protein>
<reference evidence="5" key="1">
    <citation type="submission" date="2016-11" db="EMBL/GenBank/DDBJ databases">
        <authorList>
            <person name="Varghese N."/>
            <person name="Submissions S."/>
        </authorList>
    </citation>
    <scope>NUCLEOTIDE SEQUENCE [LARGE SCALE GENOMIC DNA]</scope>
    <source>
        <strain evidence="5">DSM 3071</strain>
    </source>
</reference>
<feature type="transmembrane region" description="Helical" evidence="2">
    <location>
        <begin position="236"/>
        <end position="259"/>
    </location>
</feature>
<dbReference type="GeneID" id="89509509"/>
<dbReference type="PANTHER" id="PTHR44757">
    <property type="entry name" value="DIGUANYLATE CYCLASE DGCP"/>
    <property type="match status" value="1"/>
</dbReference>
<feature type="domain" description="GGDEF" evidence="3">
    <location>
        <begin position="504"/>
        <end position="639"/>
    </location>
</feature>
<dbReference type="Gene3D" id="3.30.70.270">
    <property type="match status" value="1"/>
</dbReference>